<evidence type="ECO:0000313" key="4">
    <source>
        <dbReference type="Proteomes" id="UP001431209"/>
    </source>
</evidence>
<dbReference type="PROSITE" id="PS50966">
    <property type="entry name" value="ZF_SWIM"/>
    <property type="match status" value="1"/>
</dbReference>
<dbReference type="PANTHER" id="PTHR28498:SF1">
    <property type="entry name" value="ZINC FINGER SWIM DOMAIN-CONTAINING PROTEIN 7"/>
    <property type="match status" value="1"/>
</dbReference>
<accession>A0AAW2YLY0</accession>
<gene>
    <name evidence="3" type="ORF">AKO1_008431</name>
</gene>
<dbReference type="PANTHER" id="PTHR28498">
    <property type="entry name" value="ZINC FINGER SWIM DOMAIN-CONTAINING PROTEIN 7"/>
    <property type="match status" value="1"/>
</dbReference>
<sequence length="139" mass="15738">MEPNKELLGPISQQSLIHELFEKIKREQYLSDEILRELNVLFQITAAGALEILDNNKAIKLVASPSERYLYAVNASNKSKVKTYYTCIPPSYCSCVAFLYGIKKKEFYCKHLLAVQLLEALGSAQTEDISDTDFALKIQ</sequence>
<keyword evidence="1" id="KW-0863">Zinc-finger</keyword>
<dbReference type="GO" id="GO:0097196">
    <property type="term" value="C:Shu complex"/>
    <property type="evidence" value="ECO:0007669"/>
    <property type="project" value="TreeGrafter"/>
</dbReference>
<keyword evidence="4" id="KW-1185">Reference proteome</keyword>
<keyword evidence="1" id="KW-0479">Metal-binding</keyword>
<name>A0AAW2YLY0_9EUKA</name>
<dbReference type="GO" id="GO:0000724">
    <property type="term" value="P:double-strand break repair via homologous recombination"/>
    <property type="evidence" value="ECO:0007669"/>
    <property type="project" value="TreeGrafter"/>
</dbReference>
<evidence type="ECO:0000259" key="2">
    <source>
        <dbReference type="PROSITE" id="PS50966"/>
    </source>
</evidence>
<dbReference type="GO" id="GO:0008270">
    <property type="term" value="F:zinc ion binding"/>
    <property type="evidence" value="ECO:0007669"/>
    <property type="project" value="UniProtKB-KW"/>
</dbReference>
<feature type="domain" description="SWIM-type" evidence="2">
    <location>
        <begin position="71"/>
        <end position="120"/>
    </location>
</feature>
<dbReference type="EMBL" id="JAOPGA020000310">
    <property type="protein sequence ID" value="KAL0478137.1"/>
    <property type="molecule type" value="Genomic_DNA"/>
</dbReference>
<comment type="caution">
    <text evidence="3">The sequence shown here is derived from an EMBL/GenBank/DDBJ whole genome shotgun (WGS) entry which is preliminary data.</text>
</comment>
<keyword evidence="1" id="KW-0862">Zinc</keyword>
<proteinExistence type="predicted"/>
<dbReference type="InterPro" id="IPR007527">
    <property type="entry name" value="Znf_SWIM"/>
</dbReference>
<evidence type="ECO:0000256" key="1">
    <source>
        <dbReference type="PROSITE-ProRule" id="PRU00325"/>
    </source>
</evidence>
<dbReference type="Proteomes" id="UP001431209">
    <property type="component" value="Unassembled WGS sequence"/>
</dbReference>
<dbReference type="AlphaFoldDB" id="A0AAW2YLY0"/>
<reference evidence="3 4" key="1">
    <citation type="submission" date="2024-03" db="EMBL/GenBank/DDBJ databases">
        <title>The Acrasis kona genome and developmental transcriptomes reveal deep origins of eukaryotic multicellular pathways.</title>
        <authorList>
            <person name="Sheikh S."/>
            <person name="Fu C.-J."/>
            <person name="Brown M.W."/>
            <person name="Baldauf S.L."/>
        </authorList>
    </citation>
    <scope>NUCLEOTIDE SEQUENCE [LARGE SCALE GENOMIC DNA]</scope>
    <source>
        <strain evidence="3 4">ATCC MYA-3509</strain>
    </source>
</reference>
<organism evidence="3 4">
    <name type="scientific">Acrasis kona</name>
    <dbReference type="NCBI Taxonomy" id="1008807"/>
    <lineage>
        <taxon>Eukaryota</taxon>
        <taxon>Discoba</taxon>
        <taxon>Heterolobosea</taxon>
        <taxon>Tetramitia</taxon>
        <taxon>Eutetramitia</taxon>
        <taxon>Acrasidae</taxon>
        <taxon>Acrasis</taxon>
    </lineage>
</organism>
<evidence type="ECO:0000313" key="3">
    <source>
        <dbReference type="EMBL" id="KAL0478137.1"/>
    </source>
</evidence>
<protein>
    <submittedName>
        <fullName evidence="3">Zinc finger SWIM domain-containing protein</fullName>
    </submittedName>
</protein>